<keyword evidence="2 4" id="KW-0378">Hydrolase</keyword>
<dbReference type="PANTHER" id="PTHR11487:SF0">
    <property type="entry name" value="S-ACYL FATTY ACID SYNTHASE THIOESTERASE, MEDIUM CHAIN"/>
    <property type="match status" value="1"/>
</dbReference>
<evidence type="ECO:0000313" key="4">
    <source>
        <dbReference type="EMBL" id="APU14947.1"/>
    </source>
</evidence>
<reference evidence="5" key="1">
    <citation type="submission" date="2016-06" db="EMBL/GenBank/DDBJ databases">
        <title>Complete genome sequence of Actinoalloteichus fjordicus DSM 46855 (=ADI127-17), type strain of the new species Actinoalloteichus fjordicus.</title>
        <authorList>
            <person name="Ruckert C."/>
            <person name="Nouioui I."/>
            <person name="Willmese J."/>
            <person name="van Wezel G."/>
            <person name="Klenk H.-P."/>
            <person name="Kalinowski J."/>
            <person name="Zotchev S.B."/>
        </authorList>
    </citation>
    <scope>NUCLEOTIDE SEQUENCE [LARGE SCALE GENOMIC DNA]</scope>
    <source>
        <strain evidence="5">ADI127-7</strain>
    </source>
</reference>
<dbReference type="Pfam" id="PF00975">
    <property type="entry name" value="Thioesterase"/>
    <property type="match status" value="1"/>
</dbReference>
<dbReference type="EC" id="3.1.2.-" evidence="4"/>
<dbReference type="InterPro" id="IPR001031">
    <property type="entry name" value="Thioesterase"/>
</dbReference>
<accession>A0AAC9PSF5</accession>
<dbReference type="GO" id="GO:0008610">
    <property type="term" value="P:lipid biosynthetic process"/>
    <property type="evidence" value="ECO:0007669"/>
    <property type="project" value="TreeGrafter"/>
</dbReference>
<protein>
    <submittedName>
        <fullName evidence="4">Cadicidin biosynthesis thioesterase</fullName>
        <ecNumber evidence="4">3.1.2.-</ecNumber>
    </submittedName>
</protein>
<dbReference type="SMART" id="SM00824">
    <property type="entry name" value="PKS_TE"/>
    <property type="match status" value="1"/>
</dbReference>
<dbReference type="InterPro" id="IPR020802">
    <property type="entry name" value="TesA-like"/>
</dbReference>
<feature type="domain" description="Thioesterase TesA-like" evidence="3">
    <location>
        <begin position="26"/>
        <end position="248"/>
    </location>
</feature>
<dbReference type="Gene3D" id="3.40.50.1820">
    <property type="entry name" value="alpha/beta hydrolase"/>
    <property type="match status" value="1"/>
</dbReference>
<organism evidence="4 5">
    <name type="scientific">Actinoalloteichus fjordicus</name>
    <dbReference type="NCBI Taxonomy" id="1612552"/>
    <lineage>
        <taxon>Bacteria</taxon>
        <taxon>Bacillati</taxon>
        <taxon>Actinomycetota</taxon>
        <taxon>Actinomycetes</taxon>
        <taxon>Pseudonocardiales</taxon>
        <taxon>Pseudonocardiaceae</taxon>
        <taxon>Actinoalloteichus</taxon>
    </lineage>
</organism>
<name>A0AAC9PSF5_9PSEU</name>
<gene>
    <name evidence="4" type="ORF">UA74_14445</name>
</gene>
<dbReference type="PANTHER" id="PTHR11487">
    <property type="entry name" value="THIOESTERASE"/>
    <property type="match status" value="1"/>
</dbReference>
<evidence type="ECO:0000313" key="5">
    <source>
        <dbReference type="Proteomes" id="UP000185511"/>
    </source>
</evidence>
<comment type="similarity">
    <text evidence="1">Belongs to the thioesterase family.</text>
</comment>
<dbReference type="AlphaFoldDB" id="A0AAC9PSF5"/>
<keyword evidence="5" id="KW-1185">Reference proteome</keyword>
<dbReference type="KEGG" id="acad:UA74_14445"/>
<dbReference type="Proteomes" id="UP000185511">
    <property type="component" value="Chromosome"/>
</dbReference>
<dbReference type="EMBL" id="CP016076">
    <property type="protein sequence ID" value="APU14947.1"/>
    <property type="molecule type" value="Genomic_DNA"/>
</dbReference>
<evidence type="ECO:0000256" key="2">
    <source>
        <dbReference type="ARBA" id="ARBA00022801"/>
    </source>
</evidence>
<dbReference type="InterPro" id="IPR029058">
    <property type="entry name" value="AB_hydrolase_fold"/>
</dbReference>
<sequence>MTTIGDTNDRWVRRFHPTPTATARLLCLPHAGGSASYFFPVSRRLAPGIEALAVQYPGRQDRLGEKSIESVEELADRLVDVVLPFRDKPLGLFGHSLGALVAFELALRLEERGVVPVGLFASGRRAPVTVRQGEDAHLRSDDELIAAVRQLGGTSTSLLDDKQIMAMVLPSIRADYRAAETYRHRPGPRLATPVYAFLGDADPKVTVPEAERWAEHTEGGFDLTVYPGGHFYLNSHADAVMDRIAAQLTDKVPAGG</sequence>
<proteinExistence type="inferred from homology"/>
<evidence type="ECO:0000256" key="1">
    <source>
        <dbReference type="ARBA" id="ARBA00007169"/>
    </source>
</evidence>
<dbReference type="SUPFAM" id="SSF53474">
    <property type="entry name" value="alpha/beta-Hydrolases"/>
    <property type="match status" value="1"/>
</dbReference>
<dbReference type="InterPro" id="IPR012223">
    <property type="entry name" value="TEII"/>
</dbReference>
<dbReference type="GO" id="GO:0016787">
    <property type="term" value="F:hydrolase activity"/>
    <property type="evidence" value="ECO:0007669"/>
    <property type="project" value="UniProtKB-KW"/>
</dbReference>
<dbReference type="RefSeq" id="WP_075743831.1">
    <property type="nucleotide sequence ID" value="NZ_CP016076.1"/>
</dbReference>
<evidence type="ECO:0000259" key="3">
    <source>
        <dbReference type="SMART" id="SM00824"/>
    </source>
</evidence>